<feature type="transmembrane region" description="Helical" evidence="5">
    <location>
        <begin position="356"/>
        <end position="381"/>
    </location>
</feature>
<dbReference type="RefSeq" id="WP_086451397.1">
    <property type="nucleotide sequence ID" value="NZ_MSPP01000003.1"/>
</dbReference>
<organism evidence="8 9">
    <name type="scientific">Marivivens niveibacter</name>
    <dbReference type="NCBI Taxonomy" id="1930667"/>
    <lineage>
        <taxon>Bacteria</taxon>
        <taxon>Pseudomonadati</taxon>
        <taxon>Pseudomonadota</taxon>
        <taxon>Alphaproteobacteria</taxon>
        <taxon>Rhodobacterales</taxon>
        <taxon>Paracoccaceae</taxon>
        <taxon>Marivivens group</taxon>
        <taxon>Marivivens</taxon>
    </lineage>
</organism>
<feature type="domain" description="Methyl-accepting transducer" evidence="6">
    <location>
        <begin position="437"/>
        <end position="666"/>
    </location>
</feature>
<accession>A0A251WXB2</accession>
<sequence>MKLSLLIKLQLVFVALTTTAAVLVGVLASNRMSNTIENAAHEQLSASQNVVSSAIETEINHYKSLTSILAQDRSLHSALSTFYMLTTQIVDGEPAMGNIRNAFVAGNGLPIDRRHELFEAEGAGAYSRVHAHWHGWFTDTVNEMALDDILLIDKDGTVVYSYAKRGDFGNSVDAMHIANTQLNLTFDETLKATESYLASSDPSAQTYPVFMSEFRPYNPGQNALNAFMGSPVLDRYGEMAGVLVLAMTTTPLETAMSQETGLGVPSQTLLMRTTGRTIASAGDLTNVDGSEFVQERTDTNIAAAINGEEGTTVFTSANGQKLISTFGTIDLSGRPHLFSTTVNYSALMADAISLRWTILFVVIGIILVTSAISFFVGRAIVRPITWVSRRMDKMADERDLTKRMLVIERDDEMGQTAGAFDRLIMFIDNSLAQVRARTERLGSASSELEQAAQSLANNAETQSSAVEELSASLEQTSAQVRNNAEAAQSAEGVVTATSTVVTRGSEKITDMVDAMTHINKSSQDIAKIIKVIDEIAFQTNLLALNAAVEAARAGQHGRGFAVVAQEVRNLAARSSKAASESSSLIEKSRASVQQGVEISEQTRAAFDEIAQNIDKVSALVSDISASSTEQARGVEQVNEAIVDIARITRFTSKQADTFASTATELAMTNAALREEIAKFKLSDTVMSDTIDITPLTLAAETSAQSDETYRKAIDAPAANKATAPTYNGPVIVDEDERGYGTF</sequence>
<keyword evidence="2" id="KW-0145">Chemotaxis</keyword>
<dbReference type="PROSITE" id="PS50885">
    <property type="entry name" value="HAMP"/>
    <property type="match status" value="1"/>
</dbReference>
<keyword evidence="5" id="KW-0812">Transmembrane</keyword>
<evidence type="ECO:0008006" key="10">
    <source>
        <dbReference type="Google" id="ProtNLM"/>
    </source>
</evidence>
<evidence type="ECO:0000256" key="4">
    <source>
        <dbReference type="PROSITE-ProRule" id="PRU00284"/>
    </source>
</evidence>
<feature type="domain" description="HAMP" evidence="7">
    <location>
        <begin position="378"/>
        <end position="432"/>
    </location>
</feature>
<evidence type="ECO:0000313" key="8">
    <source>
        <dbReference type="EMBL" id="OUD08911.1"/>
    </source>
</evidence>
<dbReference type="PANTHER" id="PTHR43531">
    <property type="entry name" value="PROTEIN ICFG"/>
    <property type="match status" value="1"/>
</dbReference>
<evidence type="ECO:0000259" key="7">
    <source>
        <dbReference type="PROSITE" id="PS50885"/>
    </source>
</evidence>
<dbReference type="InterPro" id="IPR003660">
    <property type="entry name" value="HAMP_dom"/>
</dbReference>
<name>A0A251WXB2_9RHOB</name>
<dbReference type="InterPro" id="IPR004089">
    <property type="entry name" value="MCPsignal_dom"/>
</dbReference>
<dbReference type="Pfam" id="PF00015">
    <property type="entry name" value="MCPsignal"/>
    <property type="match status" value="1"/>
</dbReference>
<comment type="similarity">
    <text evidence="3">Belongs to the methyl-accepting chemotaxis (MCP) protein family.</text>
</comment>
<dbReference type="PANTHER" id="PTHR43531:SF11">
    <property type="entry name" value="METHYL-ACCEPTING CHEMOTAXIS PROTEIN 3"/>
    <property type="match status" value="1"/>
</dbReference>
<evidence type="ECO:0000259" key="6">
    <source>
        <dbReference type="PROSITE" id="PS50111"/>
    </source>
</evidence>
<evidence type="ECO:0000256" key="1">
    <source>
        <dbReference type="ARBA" id="ARBA00004370"/>
    </source>
</evidence>
<comment type="caution">
    <text evidence="8">The sequence shown here is derived from an EMBL/GenBank/DDBJ whole genome shotgun (WGS) entry which is preliminary data.</text>
</comment>
<dbReference type="Pfam" id="PF00672">
    <property type="entry name" value="HAMP"/>
    <property type="match status" value="1"/>
</dbReference>
<dbReference type="Proteomes" id="UP000194664">
    <property type="component" value="Unassembled WGS sequence"/>
</dbReference>
<gene>
    <name evidence="8" type="ORF">BVC71_09315</name>
</gene>
<keyword evidence="5" id="KW-0472">Membrane</keyword>
<dbReference type="SUPFAM" id="SSF58104">
    <property type="entry name" value="Methyl-accepting chemotaxis protein (MCP) signaling domain"/>
    <property type="match status" value="1"/>
</dbReference>
<keyword evidence="5" id="KW-1133">Transmembrane helix</keyword>
<dbReference type="Gene3D" id="1.10.287.950">
    <property type="entry name" value="Methyl-accepting chemotaxis protein"/>
    <property type="match status" value="1"/>
</dbReference>
<evidence type="ECO:0000256" key="5">
    <source>
        <dbReference type="SAM" id="Phobius"/>
    </source>
</evidence>
<evidence type="ECO:0000313" key="9">
    <source>
        <dbReference type="Proteomes" id="UP000194664"/>
    </source>
</evidence>
<dbReference type="SMART" id="SM00283">
    <property type="entry name" value="MA"/>
    <property type="match status" value="1"/>
</dbReference>
<keyword evidence="9" id="KW-1185">Reference proteome</keyword>
<dbReference type="OrthoDB" id="354287at2"/>
<dbReference type="InterPro" id="IPR051310">
    <property type="entry name" value="MCP_chemotaxis"/>
</dbReference>
<dbReference type="GO" id="GO:0007165">
    <property type="term" value="P:signal transduction"/>
    <property type="evidence" value="ECO:0007669"/>
    <property type="project" value="UniProtKB-KW"/>
</dbReference>
<dbReference type="EMBL" id="MSPP01000003">
    <property type="protein sequence ID" value="OUD08911.1"/>
    <property type="molecule type" value="Genomic_DNA"/>
</dbReference>
<dbReference type="SMART" id="SM00304">
    <property type="entry name" value="HAMP"/>
    <property type="match status" value="1"/>
</dbReference>
<dbReference type="CDD" id="cd06225">
    <property type="entry name" value="HAMP"/>
    <property type="match status" value="1"/>
</dbReference>
<evidence type="ECO:0000256" key="3">
    <source>
        <dbReference type="ARBA" id="ARBA00029447"/>
    </source>
</evidence>
<dbReference type="InterPro" id="IPR004090">
    <property type="entry name" value="Chemotax_Me-accpt_rcpt"/>
</dbReference>
<dbReference type="AlphaFoldDB" id="A0A251WXB2"/>
<dbReference type="GO" id="GO:0005886">
    <property type="term" value="C:plasma membrane"/>
    <property type="evidence" value="ECO:0007669"/>
    <property type="project" value="TreeGrafter"/>
</dbReference>
<protein>
    <recommendedName>
        <fullName evidence="10">Methyl-accepting chemotaxis protein</fullName>
    </recommendedName>
</protein>
<dbReference type="FunFam" id="1.10.287.950:FF:000001">
    <property type="entry name" value="Methyl-accepting chemotaxis sensory transducer"/>
    <property type="match status" value="1"/>
</dbReference>
<dbReference type="PRINTS" id="PR00260">
    <property type="entry name" value="CHEMTRNSDUCR"/>
</dbReference>
<proteinExistence type="inferred from homology"/>
<reference evidence="8 9" key="1">
    <citation type="submission" date="2016-12" db="EMBL/GenBank/DDBJ databases">
        <title>The draft genome sequence of HSLHS2.</title>
        <authorList>
            <person name="Hu D."/>
            <person name="Wang L."/>
            <person name="Shao Z."/>
        </authorList>
    </citation>
    <scope>NUCLEOTIDE SEQUENCE [LARGE SCALE GENOMIC DNA]</scope>
    <source>
        <strain evidence="8">MCCC 1A06712</strain>
    </source>
</reference>
<dbReference type="GO" id="GO:0006935">
    <property type="term" value="P:chemotaxis"/>
    <property type="evidence" value="ECO:0007669"/>
    <property type="project" value="UniProtKB-KW"/>
</dbReference>
<dbReference type="GO" id="GO:0004888">
    <property type="term" value="F:transmembrane signaling receptor activity"/>
    <property type="evidence" value="ECO:0007669"/>
    <property type="project" value="InterPro"/>
</dbReference>
<evidence type="ECO:0000256" key="2">
    <source>
        <dbReference type="ARBA" id="ARBA00022500"/>
    </source>
</evidence>
<dbReference type="PROSITE" id="PS50111">
    <property type="entry name" value="CHEMOTAXIS_TRANSDUC_2"/>
    <property type="match status" value="1"/>
</dbReference>
<keyword evidence="4" id="KW-0807">Transducer</keyword>
<comment type="subcellular location">
    <subcellularLocation>
        <location evidence="1">Membrane</location>
    </subcellularLocation>
</comment>